<sequence>MIDYKGNYIAGKWQPVKAREGTLKRENPCRVSQTVFEGPWSSAAVDDAVAAAQKALPAWDRLGREGRIAHLMRFQEALAERKEELAVAIAREVGKPLWEARTEAGALTAKIDIMCGEGLELTRDVFPKGLEGGRWTYRPLGVLGVFGPFNFPLHLPNGHIIPGLVNGNTVVVKPSEMAPGCMQLYFECAEKAGLPAGVLNLVQGPGEVGAKLAGHRGVNGVLFTGSWTTGMAIKRATAEHHWKLLALEMGGKNTSIILEDADLAQATHEVALAAYLTAGQRCSATSRVVVRREVADDFIDSLRDVSRRITVGDALANPDAPPFMGALASKAGYEAFIKAQSDTEGGNLSLLLEGGRACKELDGYFVKPSLWLAKSVDLHGSHQGQELFGPDVVIYTVDSDEEAVRVANATEYGLAMSVFSADETRFEEMAYGLKSGILNLNRSTCGASSRLPFGGINKSGNHRPSALMAGLYCTYPQAQLRNESGWDPEALKSGALQYLK</sequence>
<dbReference type="InterPro" id="IPR016163">
    <property type="entry name" value="Ald_DH_C"/>
</dbReference>
<dbReference type="AlphaFoldDB" id="A0A2Z4FQK0"/>
<gene>
    <name evidence="3" type="ORF">DN745_16995</name>
</gene>
<dbReference type="InterPro" id="IPR029510">
    <property type="entry name" value="Ald_DH_CS_GLU"/>
</dbReference>
<dbReference type="PROSITE" id="PS00687">
    <property type="entry name" value="ALDEHYDE_DEHYDR_GLU"/>
    <property type="match status" value="1"/>
</dbReference>
<dbReference type="OrthoDB" id="6187633at2"/>
<comment type="similarity">
    <text evidence="2">Belongs to the aldehyde dehydrogenase family.</text>
</comment>
<dbReference type="PANTHER" id="PTHR11699">
    <property type="entry name" value="ALDEHYDE DEHYDROGENASE-RELATED"/>
    <property type="match status" value="1"/>
</dbReference>
<dbReference type="InterPro" id="IPR016161">
    <property type="entry name" value="Ald_DH/histidinol_DH"/>
</dbReference>
<dbReference type="EMBL" id="CP030032">
    <property type="protein sequence ID" value="AWV90928.1"/>
    <property type="molecule type" value="Genomic_DNA"/>
</dbReference>
<dbReference type="InterPro" id="IPR015590">
    <property type="entry name" value="Aldehyde_DH_dom"/>
</dbReference>
<dbReference type="InterPro" id="IPR016162">
    <property type="entry name" value="Ald_DH_N"/>
</dbReference>
<dbReference type="Pfam" id="PF00171">
    <property type="entry name" value="Aldedh"/>
    <property type="match status" value="1"/>
</dbReference>
<dbReference type="PROSITE" id="PS00070">
    <property type="entry name" value="ALDEHYDE_DEHYDR_CYS"/>
    <property type="match status" value="1"/>
</dbReference>
<dbReference type="InterPro" id="IPR016160">
    <property type="entry name" value="Ald_DH_CS_CYS"/>
</dbReference>
<dbReference type="KEGG" id="bsed:DN745_16995"/>
<proteinExistence type="inferred from homology"/>
<reference evidence="3 4" key="1">
    <citation type="submission" date="2018-06" db="EMBL/GenBank/DDBJ databases">
        <title>Lujinxingia sediminis gen. nov. sp. nov., a new facultative anaerobic member of the class Deltaproteobacteria, and proposal of Lujinxingaceae fam. nov.</title>
        <authorList>
            <person name="Guo L.-Y."/>
            <person name="Li C.-M."/>
            <person name="Wang S."/>
            <person name="Du Z.-J."/>
        </authorList>
    </citation>
    <scope>NUCLEOTIDE SEQUENCE [LARGE SCALE GENOMIC DNA]</scope>
    <source>
        <strain evidence="3 4">FA350</strain>
    </source>
</reference>
<keyword evidence="4" id="KW-1185">Reference proteome</keyword>
<dbReference type="RefSeq" id="WP_111336714.1">
    <property type="nucleotide sequence ID" value="NZ_CP030032.1"/>
</dbReference>
<dbReference type="Gene3D" id="3.40.605.10">
    <property type="entry name" value="Aldehyde Dehydrogenase, Chain A, domain 1"/>
    <property type="match status" value="1"/>
</dbReference>
<evidence type="ECO:0000313" key="4">
    <source>
        <dbReference type="Proteomes" id="UP000249799"/>
    </source>
</evidence>
<dbReference type="SUPFAM" id="SSF53720">
    <property type="entry name" value="ALDH-like"/>
    <property type="match status" value="1"/>
</dbReference>
<dbReference type="GO" id="GO:0016620">
    <property type="term" value="F:oxidoreductase activity, acting on the aldehyde or oxo group of donors, NAD or NADP as acceptor"/>
    <property type="evidence" value="ECO:0007669"/>
    <property type="project" value="InterPro"/>
</dbReference>
<name>A0A2Z4FQK0_9DELT</name>
<organism evidence="3 4">
    <name type="scientific">Bradymonas sediminis</name>
    <dbReference type="NCBI Taxonomy" id="1548548"/>
    <lineage>
        <taxon>Bacteria</taxon>
        <taxon>Deltaproteobacteria</taxon>
        <taxon>Bradymonadales</taxon>
        <taxon>Bradymonadaceae</taxon>
        <taxon>Bradymonas</taxon>
    </lineage>
</organism>
<evidence type="ECO:0000256" key="1">
    <source>
        <dbReference type="ARBA" id="ARBA00023002"/>
    </source>
</evidence>
<evidence type="ECO:0000256" key="2">
    <source>
        <dbReference type="RuleBase" id="RU003345"/>
    </source>
</evidence>
<keyword evidence="1 2" id="KW-0560">Oxidoreductase</keyword>
<accession>A0A2Z4FQK0</accession>
<dbReference type="Proteomes" id="UP000249799">
    <property type="component" value="Chromosome"/>
</dbReference>
<evidence type="ECO:0000313" key="3">
    <source>
        <dbReference type="EMBL" id="AWV90928.1"/>
    </source>
</evidence>
<protein>
    <submittedName>
        <fullName evidence="3">Succinylglutamate-semialdehyde dehydrogenase</fullName>
    </submittedName>
</protein>
<dbReference type="Gene3D" id="3.40.309.10">
    <property type="entry name" value="Aldehyde Dehydrogenase, Chain A, domain 2"/>
    <property type="match status" value="1"/>
</dbReference>